<feature type="transmembrane region" description="Helical" evidence="1">
    <location>
        <begin position="306"/>
        <end position="325"/>
    </location>
</feature>
<gene>
    <name evidence="2" type="ORF">JG688_00013039</name>
</gene>
<dbReference type="Proteomes" id="UP000709295">
    <property type="component" value="Unassembled WGS sequence"/>
</dbReference>
<comment type="caution">
    <text evidence="2">The sequence shown here is derived from an EMBL/GenBank/DDBJ whole genome shotgun (WGS) entry which is preliminary data.</text>
</comment>
<keyword evidence="1" id="KW-0472">Membrane</keyword>
<proteinExistence type="predicted"/>
<keyword evidence="3" id="KW-1185">Reference proteome</keyword>
<name>A0A8J5M1J1_9STRA</name>
<protein>
    <submittedName>
        <fullName evidence="2">Uncharacterized protein</fullName>
    </submittedName>
</protein>
<evidence type="ECO:0000313" key="3">
    <source>
        <dbReference type="Proteomes" id="UP000709295"/>
    </source>
</evidence>
<keyword evidence="1" id="KW-1133">Transmembrane helix</keyword>
<dbReference type="AlphaFoldDB" id="A0A8J5M1J1"/>
<sequence length="985" mass="110904">MVGVVSWWDLISRAIFSIGLLASTTNMKELLQRVPQNTDRVSHSTIVIPVSSKATTTKQTTESQPLRRILGWRRVCIPYPCIDAAIAATVSDSMWSKFDSSTVVHLLIRHCPTLEVPTRFNDFHKLRGIKVYNTTILNWSESAAITNTNHPEMSTLYIVRVNMTDGLLPTGFLSTDFRQALNDIELCVTNLSELPDALNENGSRIQVPYWNELVERMANEMAPWIAGSSTYCNNLAKIQNGTVDRFRVPLFFEYSQTLMDSSQENLQVISMAVNCDSDTEMASGKGMIYPLNFEDNINDVVQLSSWAFAFWWALFLIVHVIVSFYNALYAYYYWILQDSYVEVLLEAFYIGLPPAYHHTIAFVYAIMSGMHIVCVLLMIGGTIWQRTLTFTPWSTNTPGSHVSKIKASRTNPKIVENIYSKLSDRHGIFGVNGKHFHEILLFREIVETSLQTLQAYRMSKFLPRTLLNRFYVILLAVNCWSSVFINSCFFKGNEARRRFGCIALDCVLDLVACMGVEVIVVLSYSNDFDLNLDVSSFLTLFNNEWMARAYNEFQMVVVASWWDLVSRATFSLGLLISTTNMKELLQRLPINNNRVAQSSFSAVAIKDTKKTAKSSTENLVTGKILRTVNLFFGVWGVLVLALHIHAFSQPVLPQCLVQVIPWAASRPACYLAGLDCDTLEISGNMDEVDALWSEFDSGTVVQLLIRHCPALEVPSRFTEFHRLRGVKVYNTTIKDWGESAAITNTNHPEITALFLIRVNMTDGLLPAGFQSIDFPPLLYGIEFSVTNLRELPFDLDTKWLLGSTIAVEYSQLTVDPLAVIRLQPYYLSLTGNPITELPPELFEIDVMSILCVSNMNIHELPRNVTKLSDTLTWVFMLDTDISSFWSWADELVERMESISAPWIAGSSTYCDDLAKIRNGSADEFQVSLSSEYSQSLMNSSEENLQVISKAVNCKPKTGLPSGGGMLYPLVYEDSINAISNPPPLV</sequence>
<accession>A0A8J5M1J1</accession>
<keyword evidence="1" id="KW-0812">Transmembrane</keyword>
<feature type="transmembrane region" description="Helical" evidence="1">
    <location>
        <begin position="628"/>
        <end position="647"/>
    </location>
</feature>
<reference evidence="2" key="1">
    <citation type="submission" date="2021-01" db="EMBL/GenBank/DDBJ databases">
        <title>Phytophthora aleatoria, a newly-described species from Pinus radiata is distinct from Phytophthora cactorum isolates based on comparative genomics.</title>
        <authorList>
            <person name="Mcdougal R."/>
            <person name="Panda P."/>
            <person name="Williams N."/>
            <person name="Studholme D.J."/>
        </authorList>
    </citation>
    <scope>NUCLEOTIDE SEQUENCE</scope>
    <source>
        <strain evidence="2">NZFS 4037</strain>
    </source>
</reference>
<evidence type="ECO:0000256" key="1">
    <source>
        <dbReference type="SAM" id="Phobius"/>
    </source>
</evidence>
<evidence type="ECO:0000313" key="2">
    <source>
        <dbReference type="EMBL" id="KAG6952979.1"/>
    </source>
</evidence>
<organism evidence="2 3">
    <name type="scientific">Phytophthora aleatoria</name>
    <dbReference type="NCBI Taxonomy" id="2496075"/>
    <lineage>
        <taxon>Eukaryota</taxon>
        <taxon>Sar</taxon>
        <taxon>Stramenopiles</taxon>
        <taxon>Oomycota</taxon>
        <taxon>Peronosporomycetes</taxon>
        <taxon>Peronosporales</taxon>
        <taxon>Peronosporaceae</taxon>
        <taxon>Phytophthora</taxon>
    </lineage>
</organism>
<feature type="transmembrane region" description="Helical" evidence="1">
    <location>
        <begin position="362"/>
        <end position="384"/>
    </location>
</feature>
<dbReference type="EMBL" id="JAENGY010001064">
    <property type="protein sequence ID" value="KAG6952979.1"/>
    <property type="molecule type" value="Genomic_DNA"/>
</dbReference>
<feature type="transmembrane region" description="Helical" evidence="1">
    <location>
        <begin position="470"/>
        <end position="490"/>
    </location>
</feature>